<dbReference type="PANTHER" id="PTHR21256">
    <property type="entry name" value="HISTIDINOL DEHYDROGENASE HDH"/>
    <property type="match status" value="1"/>
</dbReference>
<evidence type="ECO:0000313" key="7">
    <source>
        <dbReference type="EMBL" id="CAD8922790.1"/>
    </source>
</evidence>
<dbReference type="InterPro" id="IPR016161">
    <property type="entry name" value="Ald_DH/histidinol_DH"/>
</dbReference>
<dbReference type="GO" id="GO:0046872">
    <property type="term" value="F:metal ion binding"/>
    <property type="evidence" value="ECO:0007669"/>
    <property type="project" value="UniProtKB-KW"/>
</dbReference>
<keyword evidence="3" id="KW-0479">Metal-binding</keyword>
<name>A0A7S1CP79_9STRA</name>
<dbReference type="PANTHER" id="PTHR21256:SF2">
    <property type="entry name" value="HISTIDINE BIOSYNTHESIS TRIFUNCTIONAL PROTEIN"/>
    <property type="match status" value="1"/>
</dbReference>
<evidence type="ECO:0000256" key="2">
    <source>
        <dbReference type="ARBA" id="ARBA00010178"/>
    </source>
</evidence>
<organism evidence="7">
    <name type="scientific">Bicosoecida sp. CB-2014</name>
    <dbReference type="NCBI Taxonomy" id="1486930"/>
    <lineage>
        <taxon>Eukaryota</taxon>
        <taxon>Sar</taxon>
        <taxon>Stramenopiles</taxon>
        <taxon>Bigyra</taxon>
        <taxon>Opalozoa</taxon>
        <taxon>Bicosoecida</taxon>
    </lineage>
</organism>
<accession>A0A7S1CP79</accession>
<gene>
    <name evidence="7" type="ORF">BSP0115_LOCUS16053</name>
</gene>
<dbReference type="NCBIfam" id="TIGR00069">
    <property type="entry name" value="hisD"/>
    <property type="match status" value="1"/>
</dbReference>
<evidence type="ECO:0008006" key="8">
    <source>
        <dbReference type="Google" id="ProtNLM"/>
    </source>
</evidence>
<dbReference type="Gene3D" id="3.40.50.1980">
    <property type="entry name" value="Nitrogenase molybdenum iron protein domain"/>
    <property type="match status" value="2"/>
</dbReference>
<dbReference type="Gene3D" id="1.20.5.1300">
    <property type="match status" value="1"/>
</dbReference>
<dbReference type="GO" id="GO:0051287">
    <property type="term" value="F:NAD binding"/>
    <property type="evidence" value="ECO:0007669"/>
    <property type="project" value="InterPro"/>
</dbReference>
<evidence type="ECO:0000256" key="3">
    <source>
        <dbReference type="ARBA" id="ARBA00022723"/>
    </source>
</evidence>
<dbReference type="PRINTS" id="PR00083">
    <property type="entry name" value="HOLDHDRGNASE"/>
</dbReference>
<dbReference type="FunFam" id="3.40.50.1980:FF:000001">
    <property type="entry name" value="Histidinol dehydrogenase"/>
    <property type="match status" value="1"/>
</dbReference>
<dbReference type="GO" id="GO:0004399">
    <property type="term" value="F:histidinol dehydrogenase activity"/>
    <property type="evidence" value="ECO:0007669"/>
    <property type="project" value="InterPro"/>
</dbReference>
<dbReference type="AlphaFoldDB" id="A0A7S1CP79"/>
<keyword evidence="4" id="KW-0862">Zinc</keyword>
<evidence type="ECO:0000256" key="5">
    <source>
        <dbReference type="ARBA" id="ARBA00023002"/>
    </source>
</evidence>
<sequence>MAAEGGAGAAAATLARRGVAELAVLARSEPVDDVTLAQSKEIVTAVREGGEAALRELAVKFGDVEEGKPIVVTAAELEAAYKSLPEEQQALLQRVASRVRAFAEAQRASLTAMETTVPGGRAGHTVAPVDTAGCYAPGGRYPLPSSVIMTVLTARVAGVKQVWVASPRPSPVTLAAAHVSGADAMLAVGGAQAIAAMAYGVGPVPSCDVIVGPGNRWVTAAKALVSGRCAIDMLAGPSECLVLADDTAKPDVVAADLLAQAEHDVDALPILVTVDESLVAKVEAELTAQLATLPTADVARVAVRRGYAVVCGSMDEAIAACDTVAPEHLEVMVRDADEVAKRLNHYGGLFVGGVSAEVFGDYGAGPNHVLPTVSTARYTGGLSVFTFLRVRTYLRLDEGAGAGAGAEAAALARDSAALARLEGLEGHARAAEKRLG</sequence>
<evidence type="ECO:0000256" key="6">
    <source>
        <dbReference type="RuleBase" id="RU004175"/>
    </source>
</evidence>
<protein>
    <recommendedName>
        <fullName evidence="8">Histidinol dehydrogenase</fullName>
    </recommendedName>
</protein>
<dbReference type="PIRSF" id="PIRSF000099">
    <property type="entry name" value="Histidinol_dh"/>
    <property type="match status" value="1"/>
</dbReference>
<dbReference type="InterPro" id="IPR022695">
    <property type="entry name" value="Histidinol_DH_monofunct"/>
</dbReference>
<dbReference type="SUPFAM" id="SSF53720">
    <property type="entry name" value="ALDH-like"/>
    <property type="match status" value="1"/>
</dbReference>
<evidence type="ECO:0000256" key="1">
    <source>
        <dbReference type="ARBA" id="ARBA00001947"/>
    </source>
</evidence>
<dbReference type="EMBL" id="HBFS01023969">
    <property type="protein sequence ID" value="CAD8922790.1"/>
    <property type="molecule type" value="Transcribed_RNA"/>
</dbReference>
<dbReference type="InterPro" id="IPR012131">
    <property type="entry name" value="Hstdl_DH"/>
</dbReference>
<keyword evidence="5" id="KW-0560">Oxidoreductase</keyword>
<reference evidence="7" key="1">
    <citation type="submission" date="2021-01" db="EMBL/GenBank/DDBJ databases">
        <authorList>
            <person name="Corre E."/>
            <person name="Pelletier E."/>
            <person name="Niang G."/>
            <person name="Scheremetjew M."/>
            <person name="Finn R."/>
            <person name="Kale V."/>
            <person name="Holt S."/>
            <person name="Cochrane G."/>
            <person name="Meng A."/>
            <person name="Brown T."/>
            <person name="Cohen L."/>
        </authorList>
    </citation>
    <scope>NUCLEOTIDE SEQUENCE</scope>
    <source>
        <strain evidence="7">Ms1</strain>
    </source>
</reference>
<proteinExistence type="inferred from homology"/>
<dbReference type="GO" id="GO:0000105">
    <property type="term" value="P:L-histidine biosynthetic process"/>
    <property type="evidence" value="ECO:0007669"/>
    <property type="project" value="InterPro"/>
</dbReference>
<comment type="similarity">
    <text evidence="2 6">Belongs to the histidinol dehydrogenase family.</text>
</comment>
<dbReference type="Pfam" id="PF00815">
    <property type="entry name" value="Histidinol_dh"/>
    <property type="match status" value="1"/>
</dbReference>
<dbReference type="CDD" id="cd06572">
    <property type="entry name" value="Histidinol_dh"/>
    <property type="match status" value="1"/>
</dbReference>
<evidence type="ECO:0000256" key="4">
    <source>
        <dbReference type="ARBA" id="ARBA00022833"/>
    </source>
</evidence>
<dbReference type="GO" id="GO:0005829">
    <property type="term" value="C:cytosol"/>
    <property type="evidence" value="ECO:0007669"/>
    <property type="project" value="TreeGrafter"/>
</dbReference>
<comment type="cofactor">
    <cofactor evidence="1">
        <name>Zn(2+)</name>
        <dbReference type="ChEBI" id="CHEBI:29105"/>
    </cofactor>
</comment>